<dbReference type="InterPro" id="IPR001387">
    <property type="entry name" value="Cro/C1-type_HTH"/>
</dbReference>
<dbReference type="SUPFAM" id="SSF51306">
    <property type="entry name" value="LexA/Signal peptidase"/>
    <property type="match status" value="1"/>
</dbReference>
<dbReference type="Pfam" id="PF00717">
    <property type="entry name" value="Peptidase_S24"/>
    <property type="match status" value="1"/>
</dbReference>
<dbReference type="CDD" id="cd00093">
    <property type="entry name" value="HTH_XRE"/>
    <property type="match status" value="1"/>
</dbReference>
<dbReference type="Pfam" id="PF01381">
    <property type="entry name" value="HTH_3"/>
    <property type="match status" value="1"/>
</dbReference>
<dbReference type="CDD" id="cd06529">
    <property type="entry name" value="S24_LexA-like"/>
    <property type="match status" value="1"/>
</dbReference>
<dbReference type="InterPro" id="IPR015927">
    <property type="entry name" value="Peptidase_S24_S26A/B/C"/>
</dbReference>
<gene>
    <name evidence="5" type="ORF">C7N83_01210</name>
</gene>
<dbReference type="SMART" id="SM00530">
    <property type="entry name" value="HTH_XRE"/>
    <property type="match status" value="1"/>
</dbReference>
<keyword evidence="3" id="KW-0804">Transcription</keyword>
<dbReference type="AlphaFoldDB" id="A0A2P7U305"/>
<dbReference type="Gene3D" id="2.10.109.10">
    <property type="entry name" value="Umud Fragment, subunit A"/>
    <property type="match status" value="1"/>
</dbReference>
<feature type="domain" description="HTH cro/C1-type" evidence="4">
    <location>
        <begin position="10"/>
        <end position="65"/>
    </location>
</feature>
<dbReference type="PROSITE" id="PS50943">
    <property type="entry name" value="HTH_CROC1"/>
    <property type="match status" value="1"/>
</dbReference>
<dbReference type="InterPro" id="IPR010982">
    <property type="entry name" value="Lambda_DNA-bd_dom_sf"/>
</dbReference>
<dbReference type="InterPro" id="IPR039418">
    <property type="entry name" value="LexA-like"/>
</dbReference>
<keyword evidence="6" id="KW-1185">Reference proteome</keyword>
<evidence type="ECO:0000256" key="2">
    <source>
        <dbReference type="ARBA" id="ARBA00023125"/>
    </source>
</evidence>
<dbReference type="PANTHER" id="PTHR40661:SF3">
    <property type="entry name" value="FELS-1 PROPHAGE TRANSCRIPTIONAL REGULATOR"/>
    <property type="match status" value="1"/>
</dbReference>
<evidence type="ECO:0000256" key="1">
    <source>
        <dbReference type="ARBA" id="ARBA00023015"/>
    </source>
</evidence>
<proteinExistence type="predicted"/>
<organism evidence="5 6">
    <name type="scientific">Neisseria iguanae</name>
    <dbReference type="NCBI Taxonomy" id="90242"/>
    <lineage>
        <taxon>Bacteria</taxon>
        <taxon>Pseudomonadati</taxon>
        <taxon>Pseudomonadota</taxon>
        <taxon>Betaproteobacteria</taxon>
        <taxon>Neisseriales</taxon>
        <taxon>Neisseriaceae</taxon>
        <taxon>Neisseria</taxon>
    </lineage>
</organism>
<dbReference type="PANTHER" id="PTHR40661">
    <property type="match status" value="1"/>
</dbReference>
<dbReference type="EMBL" id="PXYY01000004">
    <property type="protein sequence ID" value="PSJ81326.1"/>
    <property type="molecule type" value="Genomic_DNA"/>
</dbReference>
<dbReference type="SUPFAM" id="SSF47413">
    <property type="entry name" value="lambda repressor-like DNA-binding domains"/>
    <property type="match status" value="1"/>
</dbReference>
<dbReference type="Gene3D" id="1.10.260.40">
    <property type="entry name" value="lambda repressor-like DNA-binding domains"/>
    <property type="match status" value="1"/>
</dbReference>
<evidence type="ECO:0000256" key="3">
    <source>
        <dbReference type="ARBA" id="ARBA00023163"/>
    </source>
</evidence>
<protein>
    <submittedName>
        <fullName evidence="5">DNA-binding protein</fullName>
    </submittedName>
</protein>
<comment type="caution">
    <text evidence="5">The sequence shown here is derived from an EMBL/GenBank/DDBJ whole genome shotgun (WGS) entry which is preliminary data.</text>
</comment>
<dbReference type="InterPro" id="IPR036286">
    <property type="entry name" value="LexA/Signal_pep-like_sf"/>
</dbReference>
<dbReference type="Proteomes" id="UP000241868">
    <property type="component" value="Unassembled WGS sequence"/>
</dbReference>
<evidence type="ECO:0000313" key="6">
    <source>
        <dbReference type="Proteomes" id="UP000241868"/>
    </source>
</evidence>
<keyword evidence="2 5" id="KW-0238">DNA-binding</keyword>
<evidence type="ECO:0000259" key="4">
    <source>
        <dbReference type="PROSITE" id="PS50943"/>
    </source>
</evidence>
<keyword evidence="1" id="KW-0805">Transcription regulation</keyword>
<sequence length="219" mass="25135">MVNKTIGQRIRQKRKEFKWTQQELAKKLKDISHVAISQWESNTTKPNAENLYELSQVLGCDLGWLLKGEGEDTNTNVVFIEDSNNRKIPVLDVAQIENWNLRIPIPNPIKGAYLMSNIHDPNKCFALKISGDSMNPDFVEGDLIVVDIEQKPEPGEFVVARIDKDVVFRKYQVVSSVNGEPECFSLSPLNRDFPPFSSSRHTIEIIGTMIEHRIFRRKR</sequence>
<reference evidence="5 6" key="1">
    <citation type="submission" date="2018-03" db="EMBL/GenBank/DDBJ databases">
        <title>Neisseria weixii sp. nov., isolated from the intestinal contents of Tibetan Plateau pika (Ochotona curzoniae) in Yushu, Qinghai Province, China.</title>
        <authorList>
            <person name="Gui Z."/>
        </authorList>
    </citation>
    <scope>NUCLEOTIDE SEQUENCE [LARGE SCALE GENOMIC DNA]</scope>
    <source>
        <strain evidence="5 6">ATCC 51483</strain>
    </source>
</reference>
<name>A0A2P7U305_9NEIS</name>
<dbReference type="GO" id="GO:0003677">
    <property type="term" value="F:DNA binding"/>
    <property type="evidence" value="ECO:0007669"/>
    <property type="project" value="UniProtKB-KW"/>
</dbReference>
<dbReference type="OrthoDB" id="9021722at2"/>
<evidence type="ECO:0000313" key="5">
    <source>
        <dbReference type="EMBL" id="PSJ81326.1"/>
    </source>
</evidence>
<accession>A0A2P7U305</accession>